<dbReference type="EMBL" id="RZTZ01000001">
    <property type="protein sequence ID" value="RVT67792.1"/>
    <property type="molecule type" value="Genomic_DNA"/>
</dbReference>
<accession>A0A3S2UIG3</accession>
<keyword evidence="2" id="KW-1185">Reference proteome</keyword>
<comment type="caution">
    <text evidence="1">The sequence shown here is derived from an EMBL/GenBank/DDBJ whole genome shotgun (WGS) entry which is preliminary data.</text>
</comment>
<dbReference type="Proteomes" id="UP000288024">
    <property type="component" value="Unassembled WGS sequence"/>
</dbReference>
<evidence type="ECO:0000313" key="2">
    <source>
        <dbReference type="Proteomes" id="UP000288024"/>
    </source>
</evidence>
<gene>
    <name evidence="1" type="ORF">EM808_00120</name>
</gene>
<name>A0A3S2UIG3_9BACI</name>
<sequence length="97" mass="11757">MITYVVAIIIGFLSFSSPFMDTTLNTKKIDRNIGKLTQFSWFKNLYEDEEYRRLFFVNRRVRSYLQNPIRVNALIKRKQAQKRFHALLDKQRQPRNN</sequence>
<protein>
    <submittedName>
        <fullName evidence="1">Uncharacterized protein</fullName>
    </submittedName>
</protein>
<organism evidence="1 2">
    <name type="scientific">Niallia taxi</name>
    <dbReference type="NCBI Taxonomy" id="2499688"/>
    <lineage>
        <taxon>Bacteria</taxon>
        <taxon>Bacillati</taxon>
        <taxon>Bacillota</taxon>
        <taxon>Bacilli</taxon>
        <taxon>Bacillales</taxon>
        <taxon>Bacillaceae</taxon>
        <taxon>Niallia</taxon>
    </lineage>
</organism>
<proteinExistence type="predicted"/>
<evidence type="ECO:0000313" key="1">
    <source>
        <dbReference type="EMBL" id="RVT67792.1"/>
    </source>
</evidence>
<dbReference type="AlphaFoldDB" id="A0A3S2UIG3"/>
<reference evidence="1 2" key="1">
    <citation type="submission" date="2019-01" db="EMBL/GenBank/DDBJ databases">
        <title>Bacillus sp. M5HDSG1-1, whole genome shotgun sequence.</title>
        <authorList>
            <person name="Tuo L."/>
        </authorList>
    </citation>
    <scope>NUCLEOTIDE SEQUENCE [LARGE SCALE GENOMIC DNA]</scope>
    <source>
        <strain evidence="1 2">M5HDSG1-1</strain>
    </source>
</reference>